<evidence type="ECO:0000256" key="4">
    <source>
        <dbReference type="ARBA" id="ARBA00022597"/>
    </source>
</evidence>
<organism evidence="9 10">
    <name type="scientific">Tetragenococcus solitarius</name>
    <dbReference type="NCBI Taxonomy" id="71453"/>
    <lineage>
        <taxon>Bacteria</taxon>
        <taxon>Bacillati</taxon>
        <taxon>Bacillota</taxon>
        <taxon>Bacilli</taxon>
        <taxon>Lactobacillales</taxon>
        <taxon>Enterococcaceae</taxon>
        <taxon>Tetragenococcus</taxon>
    </lineage>
</organism>
<dbReference type="InterPro" id="IPR004720">
    <property type="entry name" value="PTS_IIB_sorbose-sp"/>
</dbReference>
<dbReference type="RefSeq" id="WP_068709266.1">
    <property type="nucleotide sequence ID" value="NZ_BAAAXQ010000007.1"/>
</dbReference>
<gene>
    <name evidence="9" type="ORF">GCM10019998_02670</name>
</gene>
<dbReference type="EMBL" id="BAAAXQ010000007">
    <property type="protein sequence ID" value="GAA3010022.1"/>
    <property type="molecule type" value="Genomic_DNA"/>
</dbReference>
<keyword evidence="6" id="KW-0598">Phosphotransferase system</keyword>
<evidence type="ECO:0000313" key="10">
    <source>
        <dbReference type="Proteomes" id="UP001501577"/>
    </source>
</evidence>
<dbReference type="Pfam" id="PF03830">
    <property type="entry name" value="PTSIIB_sorb"/>
    <property type="match status" value="1"/>
</dbReference>
<dbReference type="InterPro" id="IPR036667">
    <property type="entry name" value="PTS_IIB_sorbose-sp_sf"/>
</dbReference>
<name>A0ABN3Y5C3_9ENTE</name>
<keyword evidence="3" id="KW-0963">Cytoplasm</keyword>
<comment type="subcellular location">
    <subcellularLocation>
        <location evidence="1">Cytoplasm</location>
    </subcellularLocation>
</comment>
<keyword evidence="4 9" id="KW-0762">Sugar transport</keyword>
<evidence type="ECO:0000256" key="3">
    <source>
        <dbReference type="ARBA" id="ARBA00022490"/>
    </source>
</evidence>
<keyword evidence="5" id="KW-0808">Transferase</keyword>
<evidence type="ECO:0000313" key="9">
    <source>
        <dbReference type="EMBL" id="GAA3010022.1"/>
    </source>
</evidence>
<evidence type="ECO:0000256" key="2">
    <source>
        <dbReference type="ARBA" id="ARBA00022448"/>
    </source>
</evidence>
<proteinExistence type="predicted"/>
<keyword evidence="10" id="KW-1185">Reference proteome</keyword>
<keyword evidence="2" id="KW-0813">Transport</keyword>
<evidence type="ECO:0000256" key="5">
    <source>
        <dbReference type="ARBA" id="ARBA00022679"/>
    </source>
</evidence>
<feature type="domain" description="PTS EIIB type-4" evidence="8">
    <location>
        <begin position="1"/>
        <end position="154"/>
    </location>
</feature>
<sequence>MIKLVRVDHRLLHGQVIFSWTKQLGVNHIIVADNKVPNDPMNKMALSIAKPAEAKLDVVPIGEVASIVEKEKDDLYMILVKGPQEALELTDVLEEIREINFGGVAKKADSKPYGKAVYLNENELEATHKLIDKGIEIFVQQVPSSAIEHVNFGN</sequence>
<dbReference type="Gene3D" id="3.40.35.10">
    <property type="entry name" value="Phosphotransferase system, sorbose subfamily IIB component"/>
    <property type="match status" value="1"/>
</dbReference>
<comment type="caution">
    <text evidence="9">The sequence shown here is derived from an EMBL/GenBank/DDBJ whole genome shotgun (WGS) entry which is preliminary data.</text>
</comment>
<keyword evidence="7" id="KW-0418">Kinase</keyword>
<protein>
    <submittedName>
        <fullName evidence="9">PTS sugar transporter subunit IIB</fullName>
    </submittedName>
</protein>
<evidence type="ECO:0000256" key="7">
    <source>
        <dbReference type="ARBA" id="ARBA00022777"/>
    </source>
</evidence>
<evidence type="ECO:0000256" key="1">
    <source>
        <dbReference type="ARBA" id="ARBA00004496"/>
    </source>
</evidence>
<evidence type="ECO:0000256" key="6">
    <source>
        <dbReference type="ARBA" id="ARBA00022683"/>
    </source>
</evidence>
<dbReference type="SUPFAM" id="SSF52728">
    <property type="entry name" value="PTS IIb component"/>
    <property type="match status" value="1"/>
</dbReference>
<dbReference type="Proteomes" id="UP001501577">
    <property type="component" value="Unassembled WGS sequence"/>
</dbReference>
<reference evidence="9 10" key="1">
    <citation type="journal article" date="2019" name="Int. J. Syst. Evol. Microbiol.">
        <title>The Global Catalogue of Microorganisms (GCM) 10K type strain sequencing project: providing services to taxonomists for standard genome sequencing and annotation.</title>
        <authorList>
            <consortium name="The Broad Institute Genomics Platform"/>
            <consortium name="The Broad Institute Genome Sequencing Center for Infectious Disease"/>
            <person name="Wu L."/>
            <person name="Ma J."/>
        </authorList>
    </citation>
    <scope>NUCLEOTIDE SEQUENCE [LARGE SCALE GENOMIC DNA]</scope>
    <source>
        <strain evidence="9 10">JCM 8736</strain>
    </source>
</reference>
<accession>A0ABN3Y5C3</accession>
<dbReference type="PROSITE" id="PS51101">
    <property type="entry name" value="PTS_EIIB_TYPE_4"/>
    <property type="match status" value="1"/>
</dbReference>
<evidence type="ECO:0000259" key="8">
    <source>
        <dbReference type="PROSITE" id="PS51101"/>
    </source>
</evidence>